<reference evidence="2" key="1">
    <citation type="submission" date="2019-10" db="EMBL/GenBank/DDBJ databases">
        <authorList>
            <consortium name="DOE Joint Genome Institute"/>
            <person name="Kuo A."/>
            <person name="Miyauchi S."/>
            <person name="Kiss E."/>
            <person name="Drula E."/>
            <person name="Kohler A."/>
            <person name="Sanchez-Garcia M."/>
            <person name="Andreopoulos B."/>
            <person name="Barry K.W."/>
            <person name="Bonito G."/>
            <person name="Buee M."/>
            <person name="Carver A."/>
            <person name="Chen C."/>
            <person name="Cichocki N."/>
            <person name="Clum A."/>
            <person name="Culley D."/>
            <person name="Crous P.W."/>
            <person name="Fauchery L."/>
            <person name="Girlanda M."/>
            <person name="Hayes R."/>
            <person name="Keri Z."/>
            <person name="LaButti K."/>
            <person name="Lipzen A."/>
            <person name="Lombard V."/>
            <person name="Magnuson J."/>
            <person name="Maillard F."/>
            <person name="Morin E."/>
            <person name="Murat C."/>
            <person name="Nolan M."/>
            <person name="Ohm R."/>
            <person name="Pangilinan J."/>
            <person name="Pereira M."/>
            <person name="Perotto S."/>
            <person name="Peter M."/>
            <person name="Riley R."/>
            <person name="Sitrit Y."/>
            <person name="Stielow B."/>
            <person name="Szollosi G."/>
            <person name="Zifcakova L."/>
            <person name="Stursova M."/>
            <person name="Spatafora J.W."/>
            <person name="Tedersoo L."/>
            <person name="Vaario L.-M."/>
            <person name="Yamada A."/>
            <person name="Yan M."/>
            <person name="Wang P."/>
            <person name="Xu J."/>
            <person name="Bruns T."/>
            <person name="Baldrian P."/>
            <person name="Vilgalys R."/>
            <person name="Henrissat B."/>
            <person name="Grigoriev I.V."/>
            <person name="Hibbett D."/>
            <person name="Nagy L.G."/>
            <person name="Martin F.M."/>
        </authorList>
    </citation>
    <scope>NUCLEOTIDE SEQUENCE</scope>
    <source>
        <strain evidence="2">Prilba</strain>
    </source>
</reference>
<evidence type="ECO:0000313" key="2">
    <source>
        <dbReference type="EMBL" id="KAF8477664.1"/>
    </source>
</evidence>
<organism evidence="2 3">
    <name type="scientific">Russula ochroleuca</name>
    <dbReference type="NCBI Taxonomy" id="152965"/>
    <lineage>
        <taxon>Eukaryota</taxon>
        <taxon>Fungi</taxon>
        <taxon>Dikarya</taxon>
        <taxon>Basidiomycota</taxon>
        <taxon>Agaricomycotina</taxon>
        <taxon>Agaricomycetes</taxon>
        <taxon>Russulales</taxon>
        <taxon>Russulaceae</taxon>
        <taxon>Russula</taxon>
    </lineage>
</organism>
<protein>
    <recommendedName>
        <fullName evidence="4">EF-hand domain-containing protein</fullName>
    </recommendedName>
</protein>
<feature type="compositionally biased region" description="Basic and acidic residues" evidence="1">
    <location>
        <begin position="1000"/>
        <end position="1016"/>
    </location>
</feature>
<evidence type="ECO:0000256" key="1">
    <source>
        <dbReference type="SAM" id="MobiDB-lite"/>
    </source>
</evidence>
<gene>
    <name evidence="2" type="ORF">DFH94DRAFT_802797</name>
</gene>
<accession>A0A9P5T6W4</accession>
<dbReference type="Proteomes" id="UP000759537">
    <property type="component" value="Unassembled WGS sequence"/>
</dbReference>
<comment type="caution">
    <text evidence="2">The sequence shown here is derived from an EMBL/GenBank/DDBJ whole genome shotgun (WGS) entry which is preliminary data.</text>
</comment>
<dbReference type="Gene3D" id="1.20.5.340">
    <property type="match status" value="1"/>
</dbReference>
<dbReference type="OrthoDB" id="2122982at2759"/>
<proteinExistence type="predicted"/>
<feature type="region of interest" description="Disordered" evidence="1">
    <location>
        <begin position="1000"/>
        <end position="1055"/>
    </location>
</feature>
<dbReference type="EMBL" id="WHVB01000013">
    <property type="protein sequence ID" value="KAF8477664.1"/>
    <property type="molecule type" value="Genomic_DNA"/>
</dbReference>
<name>A0A9P5T6W4_9AGAM</name>
<keyword evidence="3" id="KW-1185">Reference proteome</keyword>
<feature type="compositionally biased region" description="Basic and acidic residues" evidence="1">
    <location>
        <begin position="1029"/>
        <end position="1051"/>
    </location>
</feature>
<dbReference type="PROSITE" id="PS00018">
    <property type="entry name" value="EF_HAND_1"/>
    <property type="match status" value="1"/>
</dbReference>
<evidence type="ECO:0008006" key="4">
    <source>
        <dbReference type="Google" id="ProtNLM"/>
    </source>
</evidence>
<reference evidence="2" key="2">
    <citation type="journal article" date="2020" name="Nat. Commun.">
        <title>Large-scale genome sequencing of mycorrhizal fungi provides insights into the early evolution of symbiotic traits.</title>
        <authorList>
            <person name="Miyauchi S."/>
            <person name="Kiss E."/>
            <person name="Kuo A."/>
            <person name="Drula E."/>
            <person name="Kohler A."/>
            <person name="Sanchez-Garcia M."/>
            <person name="Morin E."/>
            <person name="Andreopoulos B."/>
            <person name="Barry K.W."/>
            <person name="Bonito G."/>
            <person name="Buee M."/>
            <person name="Carver A."/>
            <person name="Chen C."/>
            <person name="Cichocki N."/>
            <person name="Clum A."/>
            <person name="Culley D."/>
            <person name="Crous P.W."/>
            <person name="Fauchery L."/>
            <person name="Girlanda M."/>
            <person name="Hayes R.D."/>
            <person name="Keri Z."/>
            <person name="LaButti K."/>
            <person name="Lipzen A."/>
            <person name="Lombard V."/>
            <person name="Magnuson J."/>
            <person name="Maillard F."/>
            <person name="Murat C."/>
            <person name="Nolan M."/>
            <person name="Ohm R.A."/>
            <person name="Pangilinan J."/>
            <person name="Pereira M.F."/>
            <person name="Perotto S."/>
            <person name="Peter M."/>
            <person name="Pfister S."/>
            <person name="Riley R."/>
            <person name="Sitrit Y."/>
            <person name="Stielow J.B."/>
            <person name="Szollosi G."/>
            <person name="Zifcakova L."/>
            <person name="Stursova M."/>
            <person name="Spatafora J.W."/>
            <person name="Tedersoo L."/>
            <person name="Vaario L.M."/>
            <person name="Yamada A."/>
            <person name="Yan M."/>
            <person name="Wang P."/>
            <person name="Xu J."/>
            <person name="Bruns T."/>
            <person name="Baldrian P."/>
            <person name="Vilgalys R."/>
            <person name="Dunand C."/>
            <person name="Henrissat B."/>
            <person name="Grigoriev I.V."/>
            <person name="Hibbett D."/>
            <person name="Nagy L.G."/>
            <person name="Martin F.M."/>
        </authorList>
    </citation>
    <scope>NUCLEOTIDE SEQUENCE</scope>
    <source>
        <strain evidence="2">Prilba</strain>
    </source>
</reference>
<dbReference type="AlphaFoldDB" id="A0A9P5T6W4"/>
<dbReference type="InterPro" id="IPR018247">
    <property type="entry name" value="EF_Hand_1_Ca_BS"/>
</dbReference>
<sequence length="1218" mass="138226">MPIVTATVAAAAQSDIGKAIKDRIDRFSEGMPVLMNALDELKAVHPFIGVVVLAFKTVYTLEQKRRDNDKKIVSLYVGMKDMMGALLLYNDEVIALDGTNIEDRLKSLIERTADDIKACSNVCDAYMKKRLLAKVLLSSLWDMKLLDFVELFATRRREFEFELTMHTSKGIDKANIELGAIRMELKEQMNVMKAVFEQLASPEQKLLLDLVNAKGGVTVLRNNDKVLLDLEKTASKASSSPNVEGHHTHQANPGDADLEFCNLREDILEDPNAAAEKNWGVFSRKFEAQKNQIIDELTLVVQRESDRVVRELKGKAHERIRDRSIHEFWVEMGWRGNVKARHFVLALRDYHLEKLTSEANGVLGMGMSVINNSTNPDAWAIKYIDVMWVQPILEAFDDDASGFITVAEVNRFTSSRPVDWSLPHWLAFWTVGFKWSIIDYARKIEDLFAKMEGVRSVVLPPNREAVDEYFGYVWDGVHTLTAAVLSQSSLQSSGPDDFKRFKSYLEAEEVRLGNNLKAVDYVIDEIDTLPLIAGVGRIEKTVFPLLYLLMKRHYEIMRIMRTKILSMRELQEGVQGILYIQGAISYRVKDLINNFSQQRLDPEKQFESFAFGIFKYYHNRNALWTVDYVRRLSSPIISYNDDNEDKDVKPGDVLNHGYKDELSLDYSVYDGHSADFIPNCGDVDPPMKDILGSWNGYFYDLKGVRWKAHSMMTFVLVPGEAERDFKADIWSLNGRQTITGSWSMGEDDVMQIKFKFKLSLSSTLWAPMFFNGRFDPEHDALTGVWGRSAKLESSMGIMELRRIPSRYLTVYPSIKELRDNKLLALWKFAIAAVRNDIRREHWTWSYFSERRDDRKTVVSLLVRSRWFGSPLNAEETGTLLEITRRLIPSDACFYDSMVDRIRAFTCVHDDADCDSCDGRIGGPRLFCLDCAIRSTEPLDLCCAPQCVGARVTREDLEVAHEPSHRLVKFRINVLSRNHGRAYTAACDAFERVGETRRKIAESTSHSDEETGPDEQRTSGFGPTSAEIPAKNDKPDDVEVEDKTSQDARRQVQDSSLPTCGKCKGRLSFPFWYCIICEDNLYICDGCDAEGVPDLMRSSGKHTEDHHLIRCLEPEKRDDKDEGFPSEQRLTSMEGRLDGMQTQLDDLTGRVGDLTGRMGDLTGRVGDLTGRMGDLNGRVENLTGRMGDLTGHIGNLNARIGNIEQLLHRLVGATEARAA</sequence>
<evidence type="ECO:0000313" key="3">
    <source>
        <dbReference type="Proteomes" id="UP000759537"/>
    </source>
</evidence>